<name>A0ABD5BC93_SERMA</name>
<proteinExistence type="predicted"/>
<feature type="compositionally biased region" description="Polar residues" evidence="1">
    <location>
        <begin position="37"/>
        <end position="48"/>
    </location>
</feature>
<dbReference type="Proteomes" id="UP001234811">
    <property type="component" value="Unassembled WGS sequence"/>
</dbReference>
<gene>
    <name evidence="2" type="ORF">RF091_01375</name>
</gene>
<comment type="caution">
    <text evidence="2">The sequence shown here is derived from an EMBL/GenBank/DDBJ whole genome shotgun (WGS) entry which is preliminary data.</text>
</comment>
<reference evidence="2 3" key="1">
    <citation type="submission" date="2023-07" db="EMBL/GenBank/DDBJ databases">
        <title>Pathogens genome sequencing project 196.</title>
        <authorList>
            <person name="Cao X."/>
        </authorList>
    </citation>
    <scope>NUCLEOTIDE SEQUENCE [LARGE SCALE GENOMIC DNA]</scope>
    <source>
        <strain evidence="2 3">SM41</strain>
    </source>
</reference>
<dbReference type="RefSeq" id="WP_223181994.1">
    <property type="nucleotide sequence ID" value="NZ_ABEXNO020000001.1"/>
</dbReference>
<feature type="region of interest" description="Disordered" evidence="1">
    <location>
        <begin position="1"/>
        <end position="48"/>
    </location>
</feature>
<sequence length="76" mass="8019">MGKIWVGEGARPTSDGTGLVSADGTRIYRSPKEKPNTPGSLNPTGTQANFESYTKNIETGKMDKIGNGHLNILGGK</sequence>
<evidence type="ECO:0000313" key="3">
    <source>
        <dbReference type="Proteomes" id="UP001234811"/>
    </source>
</evidence>
<evidence type="ECO:0000256" key="1">
    <source>
        <dbReference type="SAM" id="MobiDB-lite"/>
    </source>
</evidence>
<protein>
    <submittedName>
        <fullName evidence="2">Uncharacterized protein</fullName>
    </submittedName>
</protein>
<organism evidence="2 3">
    <name type="scientific">Serratia marcescens</name>
    <dbReference type="NCBI Taxonomy" id="615"/>
    <lineage>
        <taxon>Bacteria</taxon>
        <taxon>Pseudomonadati</taxon>
        <taxon>Pseudomonadota</taxon>
        <taxon>Gammaproteobacteria</taxon>
        <taxon>Enterobacterales</taxon>
        <taxon>Yersiniaceae</taxon>
        <taxon>Serratia</taxon>
    </lineage>
</organism>
<dbReference type="GeneID" id="301146237"/>
<dbReference type="EMBL" id="JAVIPQ010000035">
    <property type="protein sequence ID" value="MDQ9554192.1"/>
    <property type="molecule type" value="Genomic_DNA"/>
</dbReference>
<accession>A0ABD5BC93</accession>
<evidence type="ECO:0000313" key="2">
    <source>
        <dbReference type="EMBL" id="MDQ9554192.1"/>
    </source>
</evidence>
<dbReference type="AlphaFoldDB" id="A0ABD5BC93"/>